<evidence type="ECO:0000313" key="2">
    <source>
        <dbReference type="EMBL" id="KAK7029137.1"/>
    </source>
</evidence>
<feature type="compositionally biased region" description="Basic residues" evidence="1">
    <location>
        <begin position="64"/>
        <end position="75"/>
    </location>
</feature>
<comment type="caution">
    <text evidence="2">The sequence shown here is derived from an EMBL/GenBank/DDBJ whole genome shotgun (WGS) entry which is preliminary data.</text>
</comment>
<dbReference type="Proteomes" id="UP001362999">
    <property type="component" value="Unassembled WGS sequence"/>
</dbReference>
<reference evidence="2 3" key="1">
    <citation type="journal article" date="2024" name="J Genomics">
        <title>Draft genome sequencing and assembly of Favolaschia claudopus CIRM-BRFM 2984 isolated from oak limbs.</title>
        <authorList>
            <person name="Navarro D."/>
            <person name="Drula E."/>
            <person name="Chaduli D."/>
            <person name="Cazenave R."/>
            <person name="Ahrendt S."/>
            <person name="Wang J."/>
            <person name="Lipzen A."/>
            <person name="Daum C."/>
            <person name="Barry K."/>
            <person name="Grigoriev I.V."/>
            <person name="Favel A."/>
            <person name="Rosso M.N."/>
            <person name="Martin F."/>
        </authorList>
    </citation>
    <scope>NUCLEOTIDE SEQUENCE [LARGE SCALE GENOMIC DNA]</scope>
    <source>
        <strain evidence="2 3">CIRM-BRFM 2984</strain>
    </source>
</reference>
<sequence length="139" mass="14971">MNFGTTAEASESQAYLVRNFGADALPSEDAPISETGGNGGARRLAALQATMSRLIGGQPATVPARRRQNVRRRPNVRVQAESEMDIETVATVPRPQKRCAEEEEPMRHAGSRKRSSPGFIHPVIAATAAGRGAELHWTP</sequence>
<keyword evidence="3" id="KW-1185">Reference proteome</keyword>
<feature type="region of interest" description="Disordered" evidence="1">
    <location>
        <begin position="60"/>
        <end position="139"/>
    </location>
</feature>
<accession>A0AAW0BRB7</accession>
<name>A0AAW0BRB7_9AGAR</name>
<protein>
    <submittedName>
        <fullName evidence="2">Uncharacterized protein</fullName>
    </submittedName>
</protein>
<gene>
    <name evidence="2" type="ORF">R3P38DRAFT_2775723</name>
</gene>
<dbReference type="EMBL" id="JAWWNJ010000027">
    <property type="protein sequence ID" value="KAK7029137.1"/>
    <property type="molecule type" value="Genomic_DNA"/>
</dbReference>
<evidence type="ECO:0000256" key="1">
    <source>
        <dbReference type="SAM" id="MobiDB-lite"/>
    </source>
</evidence>
<evidence type="ECO:0000313" key="3">
    <source>
        <dbReference type="Proteomes" id="UP001362999"/>
    </source>
</evidence>
<proteinExistence type="predicted"/>
<organism evidence="2 3">
    <name type="scientific">Favolaschia claudopus</name>
    <dbReference type="NCBI Taxonomy" id="2862362"/>
    <lineage>
        <taxon>Eukaryota</taxon>
        <taxon>Fungi</taxon>
        <taxon>Dikarya</taxon>
        <taxon>Basidiomycota</taxon>
        <taxon>Agaricomycotina</taxon>
        <taxon>Agaricomycetes</taxon>
        <taxon>Agaricomycetidae</taxon>
        <taxon>Agaricales</taxon>
        <taxon>Marasmiineae</taxon>
        <taxon>Mycenaceae</taxon>
        <taxon>Favolaschia</taxon>
    </lineage>
</organism>
<dbReference type="AlphaFoldDB" id="A0AAW0BRB7"/>